<dbReference type="EMBL" id="ACCU02000002">
    <property type="protein sequence ID" value="EEE47222.2"/>
    <property type="molecule type" value="Genomic_DNA"/>
</dbReference>
<feature type="transmembrane region" description="Helical" evidence="1">
    <location>
        <begin position="14"/>
        <end position="38"/>
    </location>
</feature>
<reference evidence="2 3" key="1">
    <citation type="submission" date="2008-01" db="EMBL/GenBank/DDBJ databases">
        <authorList>
            <person name="Wagner-Dobler I."/>
            <person name="Ferriera S."/>
            <person name="Johnson J."/>
            <person name="Kravitz S."/>
            <person name="Beeson K."/>
            <person name="Sutton G."/>
            <person name="Rogers Y.-H."/>
            <person name="Friedman R."/>
            <person name="Frazier M."/>
            <person name="Venter J.C."/>
        </authorList>
    </citation>
    <scope>NUCLEOTIDE SEQUENCE [LARGE SCALE GENOMIC DNA]</scope>
    <source>
        <strain evidence="3">DSM 17067 / NCIMB 14079 / DFL-11</strain>
    </source>
</reference>
<evidence type="ECO:0000256" key="1">
    <source>
        <dbReference type="SAM" id="Phobius"/>
    </source>
</evidence>
<sequence>MPSDLQAAITWEQLLALCVIGGALGGAWWFLFAAILGVRRDLNEFRLKVAEEYASREHLREVELRLVDAINKLSADLETLPERLASVLASVRH</sequence>
<keyword evidence="1" id="KW-0812">Transmembrane</keyword>
<keyword evidence="1" id="KW-1133">Transmembrane helix</keyword>
<keyword evidence="1" id="KW-0472">Membrane</keyword>
<gene>
    <name evidence="2" type="ORF">SADFL11_4511</name>
</gene>
<dbReference type="Proteomes" id="UP000004703">
    <property type="component" value="Chromosome"/>
</dbReference>
<organism evidence="2 3">
    <name type="scientific">Roseibium alexandrii (strain DSM 17067 / NCIMB 14079 / DFL-11)</name>
    <name type="common">Labrenzia alexandrii</name>
    <dbReference type="NCBI Taxonomy" id="244592"/>
    <lineage>
        <taxon>Bacteria</taxon>
        <taxon>Pseudomonadati</taxon>
        <taxon>Pseudomonadota</taxon>
        <taxon>Alphaproteobacteria</taxon>
        <taxon>Hyphomicrobiales</taxon>
        <taxon>Stappiaceae</taxon>
        <taxon>Roseibium</taxon>
    </lineage>
</organism>
<proteinExistence type="predicted"/>
<comment type="caution">
    <text evidence="2">The sequence shown here is derived from an EMBL/GenBank/DDBJ whole genome shotgun (WGS) entry which is preliminary data.</text>
</comment>
<evidence type="ECO:0000313" key="3">
    <source>
        <dbReference type="Proteomes" id="UP000004703"/>
    </source>
</evidence>
<dbReference type="RefSeq" id="WP_040450711.1">
    <property type="nucleotide sequence ID" value="NZ_CM011002.1"/>
</dbReference>
<dbReference type="AlphaFoldDB" id="A0A5E8H402"/>
<name>A0A5E8H402_ROSAD</name>
<reference evidence="2 3" key="2">
    <citation type="submission" date="2013-04" db="EMBL/GenBank/DDBJ databases">
        <authorList>
            <person name="Fiebig A."/>
            <person name="Pradella S."/>
            <person name="Wagner-Doebler I."/>
        </authorList>
    </citation>
    <scope>NUCLEOTIDE SEQUENCE [LARGE SCALE GENOMIC DNA]</scope>
    <source>
        <strain evidence="3">DSM 17067 / NCIMB 14079 / DFL-11</strain>
    </source>
</reference>
<protein>
    <submittedName>
        <fullName evidence="2">Uncharacterized protein</fullName>
    </submittedName>
</protein>
<accession>A0A5E8H402</accession>
<evidence type="ECO:0000313" key="2">
    <source>
        <dbReference type="EMBL" id="EEE47222.2"/>
    </source>
</evidence>